<evidence type="ECO:0000313" key="1">
    <source>
        <dbReference type="EMBL" id="SAL53015.1"/>
    </source>
</evidence>
<evidence type="ECO:0000313" key="2">
    <source>
        <dbReference type="Proteomes" id="UP000054717"/>
    </source>
</evidence>
<gene>
    <name evidence="1" type="ORF">AWB66_02900</name>
</gene>
<accession>A0A158I8X2</accession>
<dbReference type="EMBL" id="FCNZ02000010">
    <property type="protein sequence ID" value="SAL53015.1"/>
    <property type="molecule type" value="Genomic_DNA"/>
</dbReference>
<proteinExistence type="predicted"/>
<sequence>METILDRAREAGMAVMLKACIGREHFHSIAGSRTTFRTICAFLRSAARGSRHVGPLGRRSVNAG</sequence>
<dbReference type="STRING" id="326475.AWB66_02900"/>
<dbReference type="Proteomes" id="UP000054717">
    <property type="component" value="Unassembled WGS sequence"/>
</dbReference>
<organism evidence="1 2">
    <name type="scientific">Caballeronia telluris</name>
    <dbReference type="NCBI Taxonomy" id="326475"/>
    <lineage>
        <taxon>Bacteria</taxon>
        <taxon>Pseudomonadati</taxon>
        <taxon>Pseudomonadota</taxon>
        <taxon>Betaproteobacteria</taxon>
        <taxon>Burkholderiales</taxon>
        <taxon>Burkholderiaceae</taxon>
        <taxon>Caballeronia</taxon>
    </lineage>
</organism>
<keyword evidence="2" id="KW-1185">Reference proteome</keyword>
<name>A0A158I8X2_9BURK</name>
<dbReference type="AlphaFoldDB" id="A0A158I8X2"/>
<reference evidence="1" key="1">
    <citation type="submission" date="2016-01" db="EMBL/GenBank/DDBJ databases">
        <authorList>
            <person name="Peeters Charlotte."/>
        </authorList>
    </citation>
    <scope>NUCLEOTIDE SEQUENCE</scope>
    <source>
        <strain evidence="1">LMG 22936</strain>
    </source>
</reference>
<protein>
    <submittedName>
        <fullName evidence="1">Uncharacterized protein</fullName>
    </submittedName>
</protein>
<comment type="caution">
    <text evidence="1">The sequence shown here is derived from an EMBL/GenBank/DDBJ whole genome shotgun (WGS) entry which is preliminary data.</text>
</comment>